<comment type="caution">
    <text evidence="13">The sequence shown here is derived from an EMBL/GenBank/DDBJ whole genome shotgun (WGS) entry which is preliminary data.</text>
</comment>
<keyword evidence="7 10" id="KW-0560">Oxidoreductase</keyword>
<dbReference type="Pfam" id="PF02558">
    <property type="entry name" value="ApbA"/>
    <property type="match status" value="1"/>
</dbReference>
<protein>
    <recommendedName>
        <fullName evidence="4 10">2-dehydropantoate 2-reductase</fullName>
        <ecNumber evidence="3 10">1.1.1.169</ecNumber>
    </recommendedName>
    <alternativeName>
        <fullName evidence="8 10">Ketopantoate reductase</fullName>
    </alternativeName>
</protein>
<comment type="similarity">
    <text evidence="2 10">Belongs to the ketopantoate reductase family.</text>
</comment>
<evidence type="ECO:0000256" key="9">
    <source>
        <dbReference type="ARBA" id="ARBA00048793"/>
    </source>
</evidence>
<evidence type="ECO:0000256" key="2">
    <source>
        <dbReference type="ARBA" id="ARBA00007870"/>
    </source>
</evidence>
<sequence length="337" mass="36735">MKPLPRIAIYGAGMIGNYLGGRLHDHAHIRLIARPHVAAALRAHGLSVSDLHGHQQQIAPDSLDLRTGPEAVRDADLVLVTVKSAATMDVAHELADILPAETPVISFQNGVRNTAELRAALPRHRVLAGMVPFNVTQPQTAHFHQGSSGELAIEHATAIAPFLATFAASGMPLQQHEDMQAVLWAKLLINLNNPLNALSGLPLREQLAQRPWRQCLALLQREGLRVLIAAGIRPAQLTALPARWLPHVLAMPDALFRRIAARMLAIDPVARSSTWDDLQAGRRTEVDYINGEIVALAASKKGRAPANARVVELVRQAERAYSPWHGQDLLQELMAAR</sequence>
<dbReference type="SUPFAM" id="SSF51735">
    <property type="entry name" value="NAD(P)-binding Rossmann-fold domains"/>
    <property type="match status" value="1"/>
</dbReference>
<evidence type="ECO:0000259" key="11">
    <source>
        <dbReference type="Pfam" id="PF02558"/>
    </source>
</evidence>
<evidence type="ECO:0000256" key="1">
    <source>
        <dbReference type="ARBA" id="ARBA00004994"/>
    </source>
</evidence>
<keyword evidence="14" id="KW-1185">Reference proteome</keyword>
<evidence type="ECO:0000256" key="7">
    <source>
        <dbReference type="ARBA" id="ARBA00023002"/>
    </source>
</evidence>
<dbReference type="SUPFAM" id="SSF48179">
    <property type="entry name" value="6-phosphogluconate dehydrogenase C-terminal domain-like"/>
    <property type="match status" value="1"/>
</dbReference>
<dbReference type="RefSeq" id="WP_192554092.1">
    <property type="nucleotide sequence ID" value="NZ_JACZZA010000001.1"/>
</dbReference>
<dbReference type="Proteomes" id="UP000651010">
    <property type="component" value="Unassembled WGS sequence"/>
</dbReference>
<dbReference type="PANTHER" id="PTHR43765:SF2">
    <property type="entry name" value="2-DEHYDROPANTOATE 2-REDUCTASE"/>
    <property type="match status" value="1"/>
</dbReference>
<dbReference type="Gene3D" id="3.40.50.720">
    <property type="entry name" value="NAD(P)-binding Rossmann-like Domain"/>
    <property type="match status" value="1"/>
</dbReference>
<comment type="function">
    <text evidence="10">Catalyzes the NADPH-dependent reduction of ketopantoate into pantoic acid.</text>
</comment>
<comment type="catalytic activity">
    <reaction evidence="9 10">
        <text>(R)-pantoate + NADP(+) = 2-dehydropantoate + NADPH + H(+)</text>
        <dbReference type="Rhea" id="RHEA:16233"/>
        <dbReference type="ChEBI" id="CHEBI:11561"/>
        <dbReference type="ChEBI" id="CHEBI:15378"/>
        <dbReference type="ChEBI" id="CHEBI:15980"/>
        <dbReference type="ChEBI" id="CHEBI:57783"/>
        <dbReference type="ChEBI" id="CHEBI:58349"/>
        <dbReference type="EC" id="1.1.1.169"/>
    </reaction>
</comment>
<dbReference type="InterPro" id="IPR013328">
    <property type="entry name" value="6PGD_dom2"/>
</dbReference>
<name>A0ABR9G5C8_9GAMM</name>
<dbReference type="InterPro" id="IPR050838">
    <property type="entry name" value="Ketopantoate_reductase"/>
</dbReference>
<dbReference type="NCBIfam" id="TIGR00745">
    <property type="entry name" value="apbA_panE"/>
    <property type="match status" value="1"/>
</dbReference>
<evidence type="ECO:0000313" key="13">
    <source>
        <dbReference type="EMBL" id="MBE1159255.1"/>
    </source>
</evidence>
<dbReference type="EMBL" id="JACZZA010000001">
    <property type="protein sequence ID" value="MBE1159255.1"/>
    <property type="molecule type" value="Genomic_DNA"/>
</dbReference>
<evidence type="ECO:0000256" key="8">
    <source>
        <dbReference type="ARBA" id="ARBA00032024"/>
    </source>
</evidence>
<dbReference type="NCBIfam" id="NF006083">
    <property type="entry name" value="PRK08229.1"/>
    <property type="match status" value="1"/>
</dbReference>
<evidence type="ECO:0000256" key="10">
    <source>
        <dbReference type="RuleBase" id="RU362068"/>
    </source>
</evidence>
<dbReference type="EC" id="1.1.1.169" evidence="3 10"/>
<dbReference type="GO" id="GO:0008677">
    <property type="term" value="F:2-dehydropantoate 2-reductase activity"/>
    <property type="evidence" value="ECO:0007669"/>
    <property type="project" value="UniProtKB-EC"/>
</dbReference>
<feature type="domain" description="Ketopantoate reductase N-terminal" evidence="11">
    <location>
        <begin position="7"/>
        <end position="154"/>
    </location>
</feature>
<keyword evidence="6 10" id="KW-0521">NADP</keyword>
<evidence type="ECO:0000256" key="4">
    <source>
        <dbReference type="ARBA" id="ARBA00019465"/>
    </source>
</evidence>
<feature type="domain" description="Ketopantoate reductase C-terminal" evidence="12">
    <location>
        <begin position="178"/>
        <end position="317"/>
    </location>
</feature>
<evidence type="ECO:0000256" key="3">
    <source>
        <dbReference type="ARBA" id="ARBA00013014"/>
    </source>
</evidence>
<dbReference type="Pfam" id="PF08546">
    <property type="entry name" value="ApbA_C"/>
    <property type="match status" value="1"/>
</dbReference>
<keyword evidence="5 10" id="KW-0566">Pantothenate biosynthesis</keyword>
<dbReference type="PANTHER" id="PTHR43765">
    <property type="entry name" value="2-DEHYDROPANTOATE 2-REDUCTASE-RELATED"/>
    <property type="match status" value="1"/>
</dbReference>
<comment type="pathway">
    <text evidence="1 10">Cofactor biosynthesis; (R)-pantothenate biosynthesis; (R)-pantoate from 3-methyl-2-oxobutanoate: step 2/2.</text>
</comment>
<accession>A0ABR9G5C8</accession>
<dbReference type="InterPro" id="IPR013332">
    <property type="entry name" value="KPR_N"/>
</dbReference>
<reference evidence="13 14" key="1">
    <citation type="submission" date="2020-09" db="EMBL/GenBank/DDBJ databases">
        <title>Dyella sp. 7MK23 isolated from forest soil.</title>
        <authorList>
            <person name="Fu J."/>
        </authorList>
    </citation>
    <scope>NUCLEOTIDE SEQUENCE [LARGE SCALE GENOMIC DNA]</scope>
    <source>
        <strain evidence="13 14">7MK23</strain>
    </source>
</reference>
<proteinExistence type="inferred from homology"/>
<evidence type="ECO:0000313" key="14">
    <source>
        <dbReference type="Proteomes" id="UP000651010"/>
    </source>
</evidence>
<evidence type="ECO:0000259" key="12">
    <source>
        <dbReference type="Pfam" id="PF08546"/>
    </source>
</evidence>
<gene>
    <name evidence="13" type="ORF">IGX34_02585</name>
</gene>
<dbReference type="InterPro" id="IPR003710">
    <property type="entry name" value="ApbA"/>
</dbReference>
<evidence type="ECO:0000256" key="6">
    <source>
        <dbReference type="ARBA" id="ARBA00022857"/>
    </source>
</evidence>
<organism evidence="13 14">
    <name type="scientific">Dyella acidiphila</name>
    <dbReference type="NCBI Taxonomy" id="2775866"/>
    <lineage>
        <taxon>Bacteria</taxon>
        <taxon>Pseudomonadati</taxon>
        <taxon>Pseudomonadota</taxon>
        <taxon>Gammaproteobacteria</taxon>
        <taxon>Lysobacterales</taxon>
        <taxon>Rhodanobacteraceae</taxon>
        <taxon>Dyella</taxon>
    </lineage>
</organism>
<dbReference type="InterPro" id="IPR013752">
    <property type="entry name" value="KPA_reductase"/>
</dbReference>
<evidence type="ECO:0000256" key="5">
    <source>
        <dbReference type="ARBA" id="ARBA00022655"/>
    </source>
</evidence>
<dbReference type="Gene3D" id="1.10.1040.10">
    <property type="entry name" value="N-(1-d-carboxylethyl)-l-norvaline Dehydrogenase, domain 2"/>
    <property type="match status" value="1"/>
</dbReference>
<dbReference type="InterPro" id="IPR036291">
    <property type="entry name" value="NAD(P)-bd_dom_sf"/>
</dbReference>
<dbReference type="InterPro" id="IPR008927">
    <property type="entry name" value="6-PGluconate_DH-like_C_sf"/>
</dbReference>